<evidence type="ECO:0000256" key="2">
    <source>
        <dbReference type="SAM" id="Phobius"/>
    </source>
</evidence>
<evidence type="ECO:0000313" key="4">
    <source>
        <dbReference type="Proteomes" id="UP000094527"/>
    </source>
</evidence>
<dbReference type="AlphaFoldDB" id="A0A1D2NAP5"/>
<feature type="transmembrane region" description="Helical" evidence="2">
    <location>
        <begin position="6"/>
        <end position="25"/>
    </location>
</feature>
<proteinExistence type="predicted"/>
<evidence type="ECO:0000313" key="3">
    <source>
        <dbReference type="EMBL" id="ODN02317.1"/>
    </source>
</evidence>
<keyword evidence="4" id="KW-1185">Reference proteome</keyword>
<keyword evidence="2" id="KW-0812">Transmembrane</keyword>
<feature type="region of interest" description="Disordered" evidence="1">
    <location>
        <begin position="43"/>
        <end position="65"/>
    </location>
</feature>
<evidence type="ECO:0000256" key="1">
    <source>
        <dbReference type="SAM" id="MobiDB-lite"/>
    </source>
</evidence>
<accession>A0A1D2NAP5</accession>
<comment type="caution">
    <text evidence="3">The sequence shown here is derived from an EMBL/GenBank/DDBJ whole genome shotgun (WGS) entry which is preliminary data.</text>
</comment>
<protein>
    <submittedName>
        <fullName evidence="3">Uncharacterized protein</fullName>
    </submittedName>
</protein>
<sequence>MRFHYYALAIIVAFMAVDAAFSFRARKRVFQFEEKTSKPLVQTVNKGQGGASRHESFNFDNDGEVPVPDSHPPKPDFIIPFHDAPKESLVRSKREVRYESWGNWFYRVIWDTIKGQYRYG</sequence>
<dbReference type="EMBL" id="LJIJ01000116">
    <property type="protein sequence ID" value="ODN02317.1"/>
    <property type="molecule type" value="Genomic_DNA"/>
</dbReference>
<dbReference type="Proteomes" id="UP000094527">
    <property type="component" value="Unassembled WGS sequence"/>
</dbReference>
<organism evidence="3 4">
    <name type="scientific">Orchesella cincta</name>
    <name type="common">Springtail</name>
    <name type="synonym">Podura cincta</name>
    <dbReference type="NCBI Taxonomy" id="48709"/>
    <lineage>
        <taxon>Eukaryota</taxon>
        <taxon>Metazoa</taxon>
        <taxon>Ecdysozoa</taxon>
        <taxon>Arthropoda</taxon>
        <taxon>Hexapoda</taxon>
        <taxon>Collembola</taxon>
        <taxon>Entomobryomorpha</taxon>
        <taxon>Entomobryoidea</taxon>
        <taxon>Orchesellidae</taxon>
        <taxon>Orchesellinae</taxon>
        <taxon>Orchesella</taxon>
    </lineage>
</organism>
<keyword evidence="2" id="KW-0472">Membrane</keyword>
<gene>
    <name evidence="3" type="ORF">Ocin01_04353</name>
</gene>
<name>A0A1D2NAP5_ORCCI</name>
<reference evidence="3 4" key="1">
    <citation type="journal article" date="2016" name="Genome Biol. Evol.">
        <title>Gene Family Evolution Reflects Adaptation to Soil Environmental Stressors in the Genome of the Collembolan Orchesella cincta.</title>
        <authorList>
            <person name="Faddeeva-Vakhrusheva A."/>
            <person name="Derks M.F."/>
            <person name="Anvar S.Y."/>
            <person name="Agamennone V."/>
            <person name="Suring W."/>
            <person name="Smit S."/>
            <person name="van Straalen N.M."/>
            <person name="Roelofs D."/>
        </authorList>
    </citation>
    <scope>NUCLEOTIDE SEQUENCE [LARGE SCALE GENOMIC DNA]</scope>
    <source>
        <tissue evidence="3">Mixed pool</tissue>
    </source>
</reference>
<keyword evidence="2" id="KW-1133">Transmembrane helix</keyword>